<evidence type="ECO:0000256" key="1">
    <source>
        <dbReference type="ARBA" id="ARBA00023172"/>
    </source>
</evidence>
<dbReference type="EMBL" id="FQVL01000006">
    <property type="protein sequence ID" value="SHF03001.1"/>
    <property type="molecule type" value="Genomic_DNA"/>
</dbReference>
<dbReference type="InterPro" id="IPR002104">
    <property type="entry name" value="Integrase_catalytic"/>
</dbReference>
<dbReference type="InterPro" id="IPR011010">
    <property type="entry name" value="DNA_brk_join_enz"/>
</dbReference>
<dbReference type="CDD" id="cd01189">
    <property type="entry name" value="INT_ICEBs1_C_like"/>
    <property type="match status" value="1"/>
</dbReference>
<dbReference type="Proteomes" id="UP000184476">
    <property type="component" value="Unassembled WGS sequence"/>
</dbReference>
<dbReference type="GO" id="GO:0006310">
    <property type="term" value="P:DNA recombination"/>
    <property type="evidence" value="ECO:0007669"/>
    <property type="project" value="UniProtKB-KW"/>
</dbReference>
<dbReference type="Pfam" id="PF00589">
    <property type="entry name" value="Phage_integrase"/>
    <property type="match status" value="1"/>
</dbReference>
<dbReference type="PANTHER" id="PTHR30349">
    <property type="entry name" value="PHAGE INTEGRASE-RELATED"/>
    <property type="match status" value="1"/>
</dbReference>
<dbReference type="STRING" id="112248.SAMN05444392_106144"/>
<organism evidence="3 4">
    <name type="scientific">Seinonella peptonophila</name>
    <dbReference type="NCBI Taxonomy" id="112248"/>
    <lineage>
        <taxon>Bacteria</taxon>
        <taxon>Bacillati</taxon>
        <taxon>Bacillota</taxon>
        <taxon>Bacilli</taxon>
        <taxon>Bacillales</taxon>
        <taxon>Thermoactinomycetaceae</taxon>
        <taxon>Seinonella</taxon>
    </lineage>
</organism>
<accession>A0A1M4YB21</accession>
<proteinExistence type="predicted"/>
<dbReference type="InterPro" id="IPR013762">
    <property type="entry name" value="Integrase-like_cat_sf"/>
</dbReference>
<sequence>MRRGEIFGLRWQDVNFETQIVSIRQTLQRYKQKGYQIREVPKTTGSRRSVAIAHSVVQLLKKIKKQQAKNWSQWGSAYDDWDLVFAREDGRPMDMNNMTNEFATLIKQLDLSHFRFHDLRHSHASLLLQQGEHPKVISERPGHSFITITMNAYSHLIPNMQQKAAQKLDDFLSNHMLDTNKNPLSH</sequence>
<evidence type="ECO:0000313" key="3">
    <source>
        <dbReference type="EMBL" id="SHF03001.1"/>
    </source>
</evidence>
<protein>
    <submittedName>
        <fullName evidence="3">Phage integrase family protein</fullName>
    </submittedName>
</protein>
<dbReference type="PANTHER" id="PTHR30349:SF64">
    <property type="entry name" value="PROPHAGE INTEGRASE INTD-RELATED"/>
    <property type="match status" value="1"/>
</dbReference>
<feature type="domain" description="Tyr recombinase" evidence="2">
    <location>
        <begin position="1"/>
        <end position="166"/>
    </location>
</feature>
<dbReference type="GO" id="GO:0003677">
    <property type="term" value="F:DNA binding"/>
    <property type="evidence" value="ECO:0007669"/>
    <property type="project" value="InterPro"/>
</dbReference>
<dbReference type="Gene3D" id="1.10.443.10">
    <property type="entry name" value="Intergrase catalytic core"/>
    <property type="match status" value="1"/>
</dbReference>
<reference evidence="3 4" key="1">
    <citation type="submission" date="2016-11" db="EMBL/GenBank/DDBJ databases">
        <authorList>
            <person name="Jaros S."/>
            <person name="Januszkiewicz K."/>
            <person name="Wedrychowicz H."/>
        </authorList>
    </citation>
    <scope>NUCLEOTIDE SEQUENCE [LARGE SCALE GENOMIC DNA]</scope>
    <source>
        <strain evidence="3 4">DSM 44666</strain>
    </source>
</reference>
<dbReference type="PROSITE" id="PS51898">
    <property type="entry name" value="TYR_RECOMBINASE"/>
    <property type="match status" value="1"/>
</dbReference>
<dbReference type="GO" id="GO:0015074">
    <property type="term" value="P:DNA integration"/>
    <property type="evidence" value="ECO:0007669"/>
    <property type="project" value="InterPro"/>
</dbReference>
<keyword evidence="1" id="KW-0233">DNA recombination</keyword>
<gene>
    <name evidence="3" type="ORF">SAMN05444392_106144</name>
</gene>
<name>A0A1M4YB21_9BACL</name>
<dbReference type="AlphaFoldDB" id="A0A1M4YB21"/>
<dbReference type="InterPro" id="IPR050090">
    <property type="entry name" value="Tyrosine_recombinase_XerCD"/>
</dbReference>
<dbReference type="SUPFAM" id="SSF56349">
    <property type="entry name" value="DNA breaking-rejoining enzymes"/>
    <property type="match status" value="1"/>
</dbReference>
<evidence type="ECO:0000259" key="2">
    <source>
        <dbReference type="PROSITE" id="PS51898"/>
    </source>
</evidence>
<evidence type="ECO:0000313" key="4">
    <source>
        <dbReference type="Proteomes" id="UP000184476"/>
    </source>
</evidence>
<dbReference type="OrthoDB" id="9803188at2"/>
<keyword evidence="4" id="KW-1185">Reference proteome</keyword>